<proteinExistence type="predicted"/>
<reference evidence="3" key="1">
    <citation type="submission" date="2022-11" db="EMBL/GenBank/DDBJ databases">
        <authorList>
            <person name="Petersen C."/>
        </authorList>
    </citation>
    <scope>NUCLEOTIDE SEQUENCE</scope>
    <source>
        <strain evidence="3">IBT 29864</strain>
    </source>
</reference>
<dbReference type="PROSITE" id="PS50097">
    <property type="entry name" value="BTB"/>
    <property type="match status" value="1"/>
</dbReference>
<dbReference type="EMBL" id="JAPZBS010000002">
    <property type="protein sequence ID" value="KAJ5381480.1"/>
    <property type="molecule type" value="Genomic_DNA"/>
</dbReference>
<gene>
    <name evidence="3" type="ORF">N7496_003908</name>
</gene>
<reference evidence="3" key="2">
    <citation type="journal article" date="2023" name="IMA Fungus">
        <title>Comparative genomic study of the Penicillium genus elucidates a diverse pangenome and 15 lateral gene transfer events.</title>
        <authorList>
            <person name="Petersen C."/>
            <person name="Sorensen T."/>
            <person name="Nielsen M.R."/>
            <person name="Sondergaard T.E."/>
            <person name="Sorensen J.L."/>
            <person name="Fitzpatrick D.A."/>
            <person name="Frisvad J.C."/>
            <person name="Nielsen K.L."/>
        </authorList>
    </citation>
    <scope>NUCLEOTIDE SEQUENCE</scope>
    <source>
        <strain evidence="3">IBT 29864</strain>
    </source>
</reference>
<dbReference type="PANTHER" id="PTHR47843">
    <property type="entry name" value="BTB DOMAIN-CONTAINING PROTEIN-RELATED"/>
    <property type="match status" value="1"/>
</dbReference>
<organism evidence="3 4">
    <name type="scientific">Penicillium cataractarum</name>
    <dbReference type="NCBI Taxonomy" id="2100454"/>
    <lineage>
        <taxon>Eukaryota</taxon>
        <taxon>Fungi</taxon>
        <taxon>Dikarya</taxon>
        <taxon>Ascomycota</taxon>
        <taxon>Pezizomycotina</taxon>
        <taxon>Eurotiomycetes</taxon>
        <taxon>Eurotiomycetidae</taxon>
        <taxon>Eurotiales</taxon>
        <taxon>Aspergillaceae</taxon>
        <taxon>Penicillium</taxon>
    </lineage>
</organism>
<dbReference type="SUPFAM" id="SSF54695">
    <property type="entry name" value="POZ domain"/>
    <property type="match status" value="1"/>
</dbReference>
<dbReference type="RefSeq" id="XP_056559051.1">
    <property type="nucleotide sequence ID" value="XM_056696839.1"/>
</dbReference>
<name>A0A9W9SNZ4_9EURO</name>
<dbReference type="GeneID" id="81436016"/>
<dbReference type="PANTHER" id="PTHR47843:SF5">
    <property type="entry name" value="BTB_POZ DOMAIN PROTEIN"/>
    <property type="match status" value="1"/>
</dbReference>
<evidence type="ECO:0000313" key="3">
    <source>
        <dbReference type="EMBL" id="KAJ5381480.1"/>
    </source>
</evidence>
<evidence type="ECO:0000313" key="4">
    <source>
        <dbReference type="Proteomes" id="UP001147782"/>
    </source>
</evidence>
<evidence type="ECO:0000259" key="2">
    <source>
        <dbReference type="PROSITE" id="PS50097"/>
    </source>
</evidence>
<dbReference type="OrthoDB" id="6359816at2759"/>
<dbReference type="Proteomes" id="UP001147782">
    <property type="component" value="Unassembled WGS sequence"/>
</dbReference>
<keyword evidence="4" id="KW-1185">Reference proteome</keyword>
<dbReference type="Pfam" id="PF00651">
    <property type="entry name" value="BTB"/>
    <property type="match status" value="1"/>
</dbReference>
<accession>A0A9W9SNZ4</accession>
<comment type="caution">
    <text evidence="3">The sequence shown here is derived from an EMBL/GenBank/DDBJ whole genome shotgun (WGS) entry which is preliminary data.</text>
</comment>
<dbReference type="CDD" id="cd18186">
    <property type="entry name" value="BTB_POZ_ZBTB_KLHL-like"/>
    <property type="match status" value="1"/>
</dbReference>
<dbReference type="AlphaFoldDB" id="A0A9W9SNZ4"/>
<dbReference type="InterPro" id="IPR011333">
    <property type="entry name" value="SKP1/BTB/POZ_sf"/>
</dbReference>
<dbReference type="InterPro" id="IPR000210">
    <property type="entry name" value="BTB/POZ_dom"/>
</dbReference>
<sequence>MEHPSPTYELSEAQKYFERLLLSGEYSDLKIFCQDITFNVHQCIICPQSSFFRAAIEHPFKESSTRVIELPADHPGTVERMISYLYLKDYRQTGHIIPMAAAEDEDLAQVGLNHADVYITADKYDIQLLKSLAATKMTSWAKSNFKSPGFVDMARHILQMKHDAWPCEFIGKCIKDNLRNLTRDDAEILKLIGDFGLLGGAILMGLLESDMLRDTRLEAENAREKRRLQDEVATLKRDNAALKNENSALKRNITTLQRWQGGLHYREGDPLASEGSFAKRASNYLEIGDIRNTYDDGDAGSFWRAFDK</sequence>
<dbReference type="Gene3D" id="1.20.5.170">
    <property type="match status" value="1"/>
</dbReference>
<feature type="coiled-coil region" evidence="1">
    <location>
        <begin position="218"/>
        <end position="252"/>
    </location>
</feature>
<feature type="domain" description="BTB" evidence="2">
    <location>
        <begin position="27"/>
        <end position="86"/>
    </location>
</feature>
<dbReference type="Gene3D" id="3.30.710.10">
    <property type="entry name" value="Potassium Channel Kv1.1, Chain A"/>
    <property type="match status" value="1"/>
</dbReference>
<keyword evidence="1" id="KW-0175">Coiled coil</keyword>
<evidence type="ECO:0000256" key="1">
    <source>
        <dbReference type="SAM" id="Coils"/>
    </source>
</evidence>
<protein>
    <recommendedName>
        <fullName evidence="2">BTB domain-containing protein</fullName>
    </recommendedName>
</protein>